<keyword evidence="1" id="KW-0723">Serine/threonine-protein kinase</keyword>
<organism evidence="9 10">
    <name type="scientific">Tritrichomonas foetus</name>
    <dbReference type="NCBI Taxonomy" id="1144522"/>
    <lineage>
        <taxon>Eukaryota</taxon>
        <taxon>Metamonada</taxon>
        <taxon>Parabasalia</taxon>
        <taxon>Tritrichomonadida</taxon>
        <taxon>Tritrichomonadidae</taxon>
        <taxon>Tritrichomonas</taxon>
    </lineage>
</organism>
<evidence type="ECO:0000259" key="8">
    <source>
        <dbReference type="PROSITE" id="PS50011"/>
    </source>
</evidence>
<evidence type="ECO:0000256" key="4">
    <source>
        <dbReference type="ARBA" id="ARBA00022777"/>
    </source>
</evidence>
<feature type="region of interest" description="Disordered" evidence="7">
    <location>
        <begin position="435"/>
        <end position="505"/>
    </location>
</feature>
<dbReference type="InterPro" id="IPR045269">
    <property type="entry name" value="Atg1-like"/>
</dbReference>
<evidence type="ECO:0000256" key="6">
    <source>
        <dbReference type="PROSITE-ProRule" id="PRU10141"/>
    </source>
</evidence>
<feature type="compositionally biased region" description="Basic residues" evidence="7">
    <location>
        <begin position="435"/>
        <end position="448"/>
    </location>
</feature>
<dbReference type="Pfam" id="PF08238">
    <property type="entry name" value="Sel1"/>
    <property type="match status" value="5"/>
</dbReference>
<dbReference type="AlphaFoldDB" id="A0A1J4JL33"/>
<dbReference type="GO" id="GO:0010506">
    <property type="term" value="P:regulation of autophagy"/>
    <property type="evidence" value="ECO:0007669"/>
    <property type="project" value="InterPro"/>
</dbReference>
<comment type="caution">
    <text evidence="9">The sequence shown here is derived from an EMBL/GenBank/DDBJ whole genome shotgun (WGS) entry which is preliminary data.</text>
</comment>
<dbReference type="PANTHER" id="PTHR24348:SF22">
    <property type="entry name" value="NON-SPECIFIC SERINE_THREONINE PROTEIN KINASE"/>
    <property type="match status" value="1"/>
</dbReference>
<dbReference type="InterPro" id="IPR017441">
    <property type="entry name" value="Protein_kinase_ATP_BS"/>
</dbReference>
<dbReference type="GO" id="GO:0005524">
    <property type="term" value="F:ATP binding"/>
    <property type="evidence" value="ECO:0007669"/>
    <property type="project" value="UniProtKB-UniRule"/>
</dbReference>
<dbReference type="GO" id="GO:0004674">
    <property type="term" value="F:protein serine/threonine kinase activity"/>
    <property type="evidence" value="ECO:0007669"/>
    <property type="project" value="UniProtKB-KW"/>
</dbReference>
<gene>
    <name evidence="9" type="ORF">TRFO_35329</name>
</gene>
<dbReference type="Gene3D" id="1.25.40.10">
    <property type="entry name" value="Tetratricopeptide repeat domain"/>
    <property type="match status" value="2"/>
</dbReference>
<reference evidence="9" key="1">
    <citation type="submission" date="2016-10" db="EMBL/GenBank/DDBJ databases">
        <authorList>
            <person name="Benchimol M."/>
            <person name="Almeida L.G."/>
            <person name="Vasconcelos A.T."/>
            <person name="Perreira-Neves A."/>
            <person name="Rosa I.A."/>
            <person name="Tasca T."/>
            <person name="Bogo M.R."/>
            <person name="de Souza W."/>
        </authorList>
    </citation>
    <scope>NUCLEOTIDE SEQUENCE [LARGE SCALE GENOMIC DNA]</scope>
    <source>
        <strain evidence="9">K</strain>
    </source>
</reference>
<dbReference type="PANTHER" id="PTHR24348">
    <property type="entry name" value="SERINE/THREONINE-PROTEIN KINASE UNC-51-RELATED"/>
    <property type="match status" value="1"/>
</dbReference>
<dbReference type="InterPro" id="IPR001245">
    <property type="entry name" value="Ser-Thr/Tyr_kinase_cat_dom"/>
</dbReference>
<evidence type="ECO:0000256" key="3">
    <source>
        <dbReference type="ARBA" id="ARBA00022741"/>
    </source>
</evidence>
<keyword evidence="5 6" id="KW-0067">ATP-binding</keyword>
<dbReference type="EMBL" id="MLAK01001065">
    <property type="protein sequence ID" value="OHS98269.1"/>
    <property type="molecule type" value="Genomic_DNA"/>
</dbReference>
<proteinExistence type="predicted"/>
<dbReference type="Gene3D" id="1.10.510.10">
    <property type="entry name" value="Transferase(Phosphotransferase) domain 1"/>
    <property type="match status" value="1"/>
</dbReference>
<dbReference type="GeneID" id="94844892"/>
<protein>
    <recommendedName>
        <fullName evidence="8">Protein kinase domain-containing protein</fullName>
    </recommendedName>
</protein>
<dbReference type="Pfam" id="PF00069">
    <property type="entry name" value="Pkinase"/>
    <property type="match status" value="1"/>
</dbReference>
<dbReference type="InterPro" id="IPR008271">
    <property type="entry name" value="Ser/Thr_kinase_AS"/>
</dbReference>
<dbReference type="GO" id="GO:0000045">
    <property type="term" value="P:autophagosome assembly"/>
    <property type="evidence" value="ECO:0007669"/>
    <property type="project" value="TreeGrafter"/>
</dbReference>
<dbReference type="GO" id="GO:0005829">
    <property type="term" value="C:cytosol"/>
    <property type="evidence" value="ECO:0007669"/>
    <property type="project" value="TreeGrafter"/>
</dbReference>
<evidence type="ECO:0000256" key="1">
    <source>
        <dbReference type="ARBA" id="ARBA00022527"/>
    </source>
</evidence>
<keyword evidence="3 6" id="KW-0547">Nucleotide-binding</keyword>
<evidence type="ECO:0000313" key="10">
    <source>
        <dbReference type="Proteomes" id="UP000179807"/>
    </source>
</evidence>
<feature type="compositionally biased region" description="Polar residues" evidence="7">
    <location>
        <begin position="449"/>
        <end position="461"/>
    </location>
</feature>
<dbReference type="GO" id="GO:0000407">
    <property type="term" value="C:phagophore assembly site"/>
    <property type="evidence" value="ECO:0007669"/>
    <property type="project" value="TreeGrafter"/>
</dbReference>
<dbReference type="OrthoDB" id="2390637at2759"/>
<dbReference type="GO" id="GO:0005776">
    <property type="term" value="C:autophagosome"/>
    <property type="evidence" value="ECO:0007669"/>
    <property type="project" value="TreeGrafter"/>
</dbReference>
<dbReference type="VEuPathDB" id="TrichDB:TRFO_35329"/>
<dbReference type="SMART" id="SM00220">
    <property type="entry name" value="S_TKc"/>
    <property type="match status" value="1"/>
</dbReference>
<keyword evidence="2" id="KW-0808">Transferase</keyword>
<feature type="binding site" evidence="6">
    <location>
        <position position="43"/>
    </location>
    <ligand>
        <name>ATP</name>
        <dbReference type="ChEBI" id="CHEBI:30616"/>
    </ligand>
</feature>
<dbReference type="SUPFAM" id="SSF81901">
    <property type="entry name" value="HCP-like"/>
    <property type="match status" value="2"/>
</dbReference>
<keyword evidence="10" id="KW-1185">Reference proteome</keyword>
<dbReference type="PRINTS" id="PR00109">
    <property type="entry name" value="TYRKINASE"/>
</dbReference>
<dbReference type="PROSITE" id="PS00108">
    <property type="entry name" value="PROTEIN_KINASE_ST"/>
    <property type="match status" value="1"/>
</dbReference>
<dbReference type="RefSeq" id="XP_068351406.1">
    <property type="nucleotide sequence ID" value="XM_068510188.1"/>
</dbReference>
<evidence type="ECO:0000256" key="7">
    <source>
        <dbReference type="SAM" id="MobiDB-lite"/>
    </source>
</evidence>
<evidence type="ECO:0000256" key="2">
    <source>
        <dbReference type="ARBA" id="ARBA00022679"/>
    </source>
</evidence>
<dbReference type="SUPFAM" id="SSF56112">
    <property type="entry name" value="Protein kinase-like (PK-like)"/>
    <property type="match status" value="1"/>
</dbReference>
<dbReference type="SMART" id="SM00671">
    <property type="entry name" value="SEL1"/>
    <property type="match status" value="5"/>
</dbReference>
<evidence type="ECO:0000313" key="9">
    <source>
        <dbReference type="EMBL" id="OHS98269.1"/>
    </source>
</evidence>
<accession>A0A1J4JL33</accession>
<dbReference type="GO" id="GO:0016020">
    <property type="term" value="C:membrane"/>
    <property type="evidence" value="ECO:0007669"/>
    <property type="project" value="TreeGrafter"/>
</dbReference>
<dbReference type="InterPro" id="IPR006597">
    <property type="entry name" value="Sel1-like"/>
</dbReference>
<dbReference type="PROSITE" id="PS50011">
    <property type="entry name" value="PROTEIN_KINASE_DOM"/>
    <property type="match status" value="1"/>
</dbReference>
<feature type="domain" description="Protein kinase" evidence="8">
    <location>
        <begin position="14"/>
        <end position="294"/>
    </location>
</feature>
<dbReference type="Proteomes" id="UP000179807">
    <property type="component" value="Unassembled WGS sequence"/>
</dbReference>
<keyword evidence="4" id="KW-0418">Kinase</keyword>
<dbReference type="PROSITE" id="PS00107">
    <property type="entry name" value="PROTEIN_KINASE_ATP"/>
    <property type="match status" value="1"/>
</dbReference>
<dbReference type="InterPro" id="IPR011009">
    <property type="entry name" value="Kinase-like_dom_sf"/>
</dbReference>
<name>A0A1J4JL33_9EUKA</name>
<evidence type="ECO:0000256" key="5">
    <source>
        <dbReference type="ARBA" id="ARBA00022840"/>
    </source>
</evidence>
<dbReference type="InterPro" id="IPR011990">
    <property type="entry name" value="TPR-like_helical_dom_sf"/>
</dbReference>
<dbReference type="InterPro" id="IPR000719">
    <property type="entry name" value="Prot_kinase_dom"/>
</dbReference>
<sequence length="708" mass="80947">MTLRDYLVDLREEYNLKELLGNGTYGNVHLIERKCDNALFAGKLSKQNCKLAAIQKSLFAEIEILSKADHPAILKFIGFSMFDFDYDPRATIIVEYLPNGTLEAILKNERLGKSPPEWNNTQKYICILGIILGMKYLHNNNISHRDLKPANIMFDENYRPKICDFGTSKYYDSSDVSKLMETFVGSLLYMAPEQIDSGSCGDGLSYNNKIDVYAFSLILYEILSGVKPFIKSSCLYHLSQQIVSGVRPDISLLQNEFQKELVSSCWEKEPENRPSFDQLFEEMLRNGINLMPDINESEVLQYLFETEKLTPEFIEKILKSEEDKDICYQVAKSYYYGWNVNVDKREAFKYFKRAAELNVRNGYYRLCQMLSNGDGVAQNKQEGIEMAKKGAELGSESCKRFYINALEIDADTTDHKLEAREKIEKFKEWFKKNYPKKSKKSKKRHTLRHSPSNPLYHSTKITDSEASDDSYEIEPNQIIQMSRKRSQISTPADIPRPPPKAPAHAPDLIHETQIEPKVESKFERNVEHELKPTPAVRVVIRKPFEINPGDYTTIRHRAFSKEPEAMYLYGMMLKNGTGVMKNLNEAANYLKNAAEANHADAMYAYGMMLCKGEGIKADYPAGIAYITKAAENGNVDALFEHAKNLYNGQYGVKQSKSEAGKFFKAAADQGHKMAVNKYILMLKSGDGIQRNEVELEYYTQLQAELQKV</sequence>